<dbReference type="EMBL" id="PUHZ01000012">
    <property type="protein sequence ID" value="PQO45992.1"/>
    <property type="molecule type" value="Genomic_DNA"/>
</dbReference>
<reference evidence="2 3" key="1">
    <citation type="submission" date="2018-02" db="EMBL/GenBank/DDBJ databases">
        <title>Comparative genomes isolates from brazilian mangrove.</title>
        <authorList>
            <person name="Araujo J.E."/>
            <person name="Taketani R.G."/>
            <person name="Silva M.C.P."/>
            <person name="Loureco M.V."/>
            <person name="Andreote F.D."/>
        </authorList>
    </citation>
    <scope>NUCLEOTIDE SEQUENCE [LARGE SCALE GENOMIC DNA]</scope>
    <source>
        <strain evidence="2 3">Nap-Phe MGV</strain>
    </source>
</reference>
<sequence>MYKNLLSLSLGCFAIVAFGCSAESGGAAKSEPTGPSAAGAAYVLAEEPTGAIGVAEARDKAEDEKEVIVVGRIGGSSNPWIENRAAFSLVDQSLKACSDIEGDACETPWDYCCETDKLPGATALIKVVDADGEIVKEDARTLLGVKELSTVVVKGKADRDDDGNLTILASNIFVK</sequence>
<dbReference type="AlphaFoldDB" id="A0A2S8GNK3"/>
<name>A0A2S8GNK3_9BACT</name>
<comment type="caution">
    <text evidence="2">The sequence shown here is derived from an EMBL/GenBank/DDBJ whole genome shotgun (WGS) entry which is preliminary data.</text>
</comment>
<dbReference type="OrthoDB" id="278607at2"/>
<dbReference type="Proteomes" id="UP000237819">
    <property type="component" value="Unassembled WGS sequence"/>
</dbReference>
<feature type="chain" id="PRO_5015695970" evidence="1">
    <location>
        <begin position="23"/>
        <end position="175"/>
    </location>
</feature>
<accession>A0A2S8GNK3</accession>
<organism evidence="2 3">
    <name type="scientific">Blastopirellula marina</name>
    <dbReference type="NCBI Taxonomy" id="124"/>
    <lineage>
        <taxon>Bacteria</taxon>
        <taxon>Pseudomonadati</taxon>
        <taxon>Planctomycetota</taxon>
        <taxon>Planctomycetia</taxon>
        <taxon>Pirellulales</taxon>
        <taxon>Pirellulaceae</taxon>
        <taxon>Blastopirellula</taxon>
    </lineage>
</organism>
<dbReference type="PROSITE" id="PS51257">
    <property type="entry name" value="PROKAR_LIPOPROTEIN"/>
    <property type="match status" value="1"/>
</dbReference>
<proteinExistence type="predicted"/>
<evidence type="ECO:0000313" key="3">
    <source>
        <dbReference type="Proteomes" id="UP000237819"/>
    </source>
</evidence>
<protein>
    <submittedName>
        <fullName evidence="2">Uncharacterized protein</fullName>
    </submittedName>
</protein>
<dbReference type="RefSeq" id="WP_105335692.1">
    <property type="nucleotide sequence ID" value="NZ_PUHZ01000012.1"/>
</dbReference>
<evidence type="ECO:0000313" key="2">
    <source>
        <dbReference type="EMBL" id="PQO45992.1"/>
    </source>
</evidence>
<keyword evidence="1" id="KW-0732">Signal</keyword>
<evidence type="ECO:0000256" key="1">
    <source>
        <dbReference type="SAM" id="SignalP"/>
    </source>
</evidence>
<gene>
    <name evidence="2" type="ORF">C5Y93_12150</name>
</gene>
<feature type="signal peptide" evidence="1">
    <location>
        <begin position="1"/>
        <end position="22"/>
    </location>
</feature>